<reference evidence="3" key="1">
    <citation type="journal article" date="2019" name="Int. J. Syst. Evol. Microbiol.">
        <title>The Global Catalogue of Microorganisms (GCM) 10K type strain sequencing project: providing services to taxonomists for standard genome sequencing and annotation.</title>
        <authorList>
            <consortium name="The Broad Institute Genomics Platform"/>
            <consortium name="The Broad Institute Genome Sequencing Center for Infectious Disease"/>
            <person name="Wu L."/>
            <person name="Ma J."/>
        </authorList>
    </citation>
    <scope>NUCLEOTIDE SEQUENCE [LARGE SCALE GENOMIC DNA]</scope>
    <source>
        <strain evidence="3">KCTC 42087</strain>
    </source>
</reference>
<name>A0ABW1A979_9ACTN</name>
<dbReference type="Gene3D" id="3.30.300.30">
    <property type="match status" value="1"/>
</dbReference>
<evidence type="ECO:0000313" key="3">
    <source>
        <dbReference type="Proteomes" id="UP001596074"/>
    </source>
</evidence>
<comment type="caution">
    <text evidence="2">The sequence shown here is derived from an EMBL/GenBank/DDBJ whole genome shotgun (WGS) entry which is preliminary data.</text>
</comment>
<dbReference type="InterPro" id="IPR042099">
    <property type="entry name" value="ANL_N_sf"/>
</dbReference>
<proteinExistence type="predicted"/>
<dbReference type="InterPro" id="IPR000873">
    <property type="entry name" value="AMP-dep_synth/lig_dom"/>
</dbReference>
<dbReference type="Pfam" id="PF00501">
    <property type="entry name" value="AMP-binding"/>
    <property type="match status" value="1"/>
</dbReference>
<evidence type="ECO:0000259" key="1">
    <source>
        <dbReference type="Pfam" id="PF00501"/>
    </source>
</evidence>
<dbReference type="InterPro" id="IPR045851">
    <property type="entry name" value="AMP-bd_C_sf"/>
</dbReference>
<dbReference type="Gene3D" id="3.40.50.12780">
    <property type="entry name" value="N-terminal domain of ligase-like"/>
    <property type="match status" value="1"/>
</dbReference>
<dbReference type="SUPFAM" id="SSF56801">
    <property type="entry name" value="Acetyl-CoA synthetase-like"/>
    <property type="match status" value="1"/>
</dbReference>
<dbReference type="RefSeq" id="WP_378287176.1">
    <property type="nucleotide sequence ID" value="NZ_JBHSON010000066.1"/>
</dbReference>
<dbReference type="CDD" id="cd04433">
    <property type="entry name" value="AFD_class_I"/>
    <property type="match status" value="1"/>
</dbReference>
<accession>A0ABW1A979</accession>
<evidence type="ECO:0000313" key="2">
    <source>
        <dbReference type="EMBL" id="MFC5751228.1"/>
    </source>
</evidence>
<dbReference type="PROSITE" id="PS00455">
    <property type="entry name" value="AMP_BINDING"/>
    <property type="match status" value="1"/>
</dbReference>
<sequence length="478" mass="52161">MLSPGGVGEYSFADPQAALRMVRHLREVGVSAGDRVMLKADNSMAFVATLFALLHLDVSLVLVDHQQTAEESQRVAGLTRAGWALLGEGVQAPEGARAIRFERVPGGSVGAERLELGEWRRRSDALIAWSSGSTGQPKAVVRSGRAFLDNLERTREMMGYRSTDMFLPLLPFSHQYGLSMLFLAFLSGAGVLIGPYRRLDATLRSANRATVLDATPATYRSLVSLLERRPELGEGLRSVRLFCTGGAPLDAHFSERFRAALGRPLLDGYGSTELGNVAFATLEAPVGCGRVLDGIEVGILREDGSAAPAGEVGEVVVRSPDVMEGYLTEDNTVDPTWPPPHRTGDLGYLDERGHLFVLGRKQAVHRLGHTLYPEVLERKAEAIGRPVAVVALEDERRGCTLVFAVEDADVDAWTWRRRIRAHLAPYEQPNHVVVFERFPVNRNGKTDRAELRRLCREAVFRPPAPAAAATLAEGDADA</sequence>
<dbReference type="PANTHER" id="PTHR43201">
    <property type="entry name" value="ACYL-COA SYNTHETASE"/>
    <property type="match status" value="1"/>
</dbReference>
<dbReference type="Proteomes" id="UP001596074">
    <property type="component" value="Unassembled WGS sequence"/>
</dbReference>
<keyword evidence="3" id="KW-1185">Reference proteome</keyword>
<organism evidence="2 3">
    <name type="scientific">Actinomadura rugatobispora</name>
    <dbReference type="NCBI Taxonomy" id="1994"/>
    <lineage>
        <taxon>Bacteria</taxon>
        <taxon>Bacillati</taxon>
        <taxon>Actinomycetota</taxon>
        <taxon>Actinomycetes</taxon>
        <taxon>Streptosporangiales</taxon>
        <taxon>Thermomonosporaceae</taxon>
        <taxon>Actinomadura</taxon>
    </lineage>
</organism>
<protein>
    <submittedName>
        <fullName evidence="2">Class I adenylate-forming enzyme family protein</fullName>
    </submittedName>
</protein>
<gene>
    <name evidence="2" type="ORF">ACFPZN_36910</name>
</gene>
<dbReference type="InterPro" id="IPR020845">
    <property type="entry name" value="AMP-binding_CS"/>
</dbReference>
<dbReference type="PANTHER" id="PTHR43201:SF32">
    <property type="entry name" value="2-SUCCINYLBENZOATE--COA LIGASE, CHLOROPLASTIC_PEROXISOMAL"/>
    <property type="match status" value="1"/>
</dbReference>
<feature type="domain" description="AMP-dependent synthetase/ligase" evidence="1">
    <location>
        <begin position="17"/>
        <end position="327"/>
    </location>
</feature>
<dbReference type="EMBL" id="JBHSON010000066">
    <property type="protein sequence ID" value="MFC5751228.1"/>
    <property type="molecule type" value="Genomic_DNA"/>
</dbReference>